<feature type="transmembrane region" description="Helical" evidence="6">
    <location>
        <begin position="83"/>
        <end position="105"/>
    </location>
</feature>
<evidence type="ECO:0000256" key="1">
    <source>
        <dbReference type="ARBA" id="ARBA00004141"/>
    </source>
</evidence>
<keyword evidence="4 6" id="KW-1133">Transmembrane helix</keyword>
<comment type="similarity">
    <text evidence="2">Belongs to the TMEM86 family.</text>
</comment>
<evidence type="ECO:0000256" key="2">
    <source>
        <dbReference type="ARBA" id="ARBA00007375"/>
    </source>
</evidence>
<feature type="transmembrane region" description="Helical" evidence="6">
    <location>
        <begin position="12"/>
        <end position="27"/>
    </location>
</feature>
<name>A0ABU7LYV4_9PROT</name>
<dbReference type="EMBL" id="JAZDRO010000002">
    <property type="protein sequence ID" value="MEE2566365.1"/>
    <property type="molecule type" value="Genomic_DNA"/>
</dbReference>
<feature type="transmembrane region" description="Helical" evidence="6">
    <location>
        <begin position="139"/>
        <end position="157"/>
    </location>
</feature>
<accession>A0ABU7LYV4</accession>
<dbReference type="PANTHER" id="PTHR31885:SF6">
    <property type="entry name" value="GH04784P"/>
    <property type="match status" value="1"/>
</dbReference>
<evidence type="ECO:0000313" key="7">
    <source>
        <dbReference type="EMBL" id="MEE2566365.1"/>
    </source>
</evidence>
<feature type="transmembrane region" description="Helical" evidence="6">
    <location>
        <begin position="112"/>
        <end position="133"/>
    </location>
</feature>
<evidence type="ECO:0000256" key="4">
    <source>
        <dbReference type="ARBA" id="ARBA00022989"/>
    </source>
</evidence>
<proteinExistence type="inferred from homology"/>
<evidence type="ECO:0000256" key="6">
    <source>
        <dbReference type="SAM" id="Phobius"/>
    </source>
</evidence>
<dbReference type="InterPro" id="IPR012506">
    <property type="entry name" value="TMEM86B-like"/>
</dbReference>
<evidence type="ECO:0000256" key="5">
    <source>
        <dbReference type="ARBA" id="ARBA00023136"/>
    </source>
</evidence>
<dbReference type="RefSeq" id="WP_330195906.1">
    <property type="nucleotide sequence ID" value="NZ_JAZDRO010000002.1"/>
</dbReference>
<organism evidence="7 8">
    <name type="scientific">Hyphobacterium marinum</name>
    <dbReference type="NCBI Taxonomy" id="3116574"/>
    <lineage>
        <taxon>Bacteria</taxon>
        <taxon>Pseudomonadati</taxon>
        <taxon>Pseudomonadota</taxon>
        <taxon>Alphaproteobacteria</taxon>
        <taxon>Maricaulales</taxon>
        <taxon>Maricaulaceae</taxon>
        <taxon>Hyphobacterium</taxon>
    </lineage>
</organism>
<evidence type="ECO:0000313" key="8">
    <source>
        <dbReference type="Proteomes" id="UP001310692"/>
    </source>
</evidence>
<dbReference type="Proteomes" id="UP001310692">
    <property type="component" value="Unassembled WGS sequence"/>
</dbReference>
<comment type="subcellular location">
    <subcellularLocation>
        <location evidence="1">Membrane</location>
        <topology evidence="1">Multi-pass membrane protein</topology>
    </subcellularLocation>
</comment>
<feature type="transmembrane region" description="Helical" evidence="6">
    <location>
        <begin position="164"/>
        <end position="182"/>
    </location>
</feature>
<comment type="caution">
    <text evidence="7">The sequence shown here is derived from an EMBL/GenBank/DDBJ whole genome shotgun (WGS) entry which is preliminary data.</text>
</comment>
<evidence type="ECO:0000256" key="3">
    <source>
        <dbReference type="ARBA" id="ARBA00022692"/>
    </source>
</evidence>
<dbReference type="Pfam" id="PF07947">
    <property type="entry name" value="YhhN"/>
    <property type="match status" value="1"/>
</dbReference>
<sequence>MKAIPQDGLSRFLLMASAVFGVAYLLPGLGFEIVFPIDVIVKAAGIVLLAAVAARSGAWLLAFALLASSVGDIMLAWQPRQMALGIAAFGIAHLAYIGIFARIWMREGGRGLAGYGLAATIAVYGVAMLVWLQPGMGELAIPATIYNGIILVMAICAAASRAPLLALAGALLFVLSDSFIGAREFRDAFLWSGPVIWVTYYAAQLFLTLGLIRKPAA</sequence>
<feature type="transmembrane region" description="Helical" evidence="6">
    <location>
        <begin position="188"/>
        <end position="212"/>
    </location>
</feature>
<gene>
    <name evidence="7" type="ORF">V0U35_06695</name>
</gene>
<keyword evidence="8" id="KW-1185">Reference proteome</keyword>
<protein>
    <submittedName>
        <fullName evidence="7">Lysoplasmalogenase</fullName>
    </submittedName>
</protein>
<dbReference type="PANTHER" id="PTHR31885">
    <property type="entry name" value="GH04784P"/>
    <property type="match status" value="1"/>
</dbReference>
<keyword evidence="5 6" id="KW-0472">Membrane</keyword>
<reference evidence="7 8" key="1">
    <citation type="submission" date="2024-01" db="EMBL/GenBank/DDBJ databases">
        <title>Hyphobacterium bacterium isolated from marine sediment.</title>
        <authorList>
            <person name="Zhao S."/>
        </authorList>
    </citation>
    <scope>NUCLEOTIDE SEQUENCE [LARGE SCALE GENOMIC DNA]</scope>
    <source>
        <strain evidence="7 8">Y60-23</strain>
    </source>
</reference>
<keyword evidence="3 6" id="KW-0812">Transmembrane</keyword>